<keyword evidence="1" id="KW-1185">Reference proteome</keyword>
<sequence>MDIFWREKNSSKVNVPTIVHVVMGCNPIIVGSTNSLLCLKITYRDAVITPNGVIFDRQAILEYIIAQKKDIAKRTKDWEKQCAEDKVKAIGNEGNISNMKGNSKELPSFWIPELNPTANASKLEKPVCFIKFRNQVFTNSYFSYLPAKRRYKFLGTGYAATNEVK</sequence>
<proteinExistence type="predicted"/>
<dbReference type="InterPro" id="IPR016818">
    <property type="entry name" value="NOSIP"/>
</dbReference>
<dbReference type="GO" id="GO:0005634">
    <property type="term" value="C:nucleus"/>
    <property type="evidence" value="ECO:0007669"/>
    <property type="project" value="TreeGrafter"/>
</dbReference>
<name>A0A1I7WLQ1_HETBA</name>
<evidence type="ECO:0000313" key="2">
    <source>
        <dbReference type="WBParaSite" id="Hba_06068"/>
    </source>
</evidence>
<dbReference type="Proteomes" id="UP000095283">
    <property type="component" value="Unplaced"/>
</dbReference>
<dbReference type="PANTHER" id="PTHR13063">
    <property type="entry name" value="ENOS INTERACTING PROTEIN"/>
    <property type="match status" value="1"/>
</dbReference>
<dbReference type="PROSITE" id="PS51257">
    <property type="entry name" value="PROKAR_LIPOPROTEIN"/>
    <property type="match status" value="1"/>
</dbReference>
<reference evidence="2" key="1">
    <citation type="submission" date="2016-11" db="UniProtKB">
        <authorList>
            <consortium name="WormBaseParasite"/>
        </authorList>
    </citation>
    <scope>IDENTIFICATION</scope>
</reference>
<dbReference type="WBParaSite" id="Hba_06068">
    <property type="protein sequence ID" value="Hba_06068"/>
    <property type="gene ID" value="Hba_06068"/>
</dbReference>
<dbReference type="GO" id="GO:0061630">
    <property type="term" value="F:ubiquitin protein ligase activity"/>
    <property type="evidence" value="ECO:0007669"/>
    <property type="project" value="InterPro"/>
</dbReference>
<evidence type="ECO:0000313" key="1">
    <source>
        <dbReference type="Proteomes" id="UP000095283"/>
    </source>
</evidence>
<protein>
    <submittedName>
        <fullName evidence="2">U-box domain-containing protein</fullName>
    </submittedName>
</protein>
<organism evidence="1 2">
    <name type="scientific">Heterorhabditis bacteriophora</name>
    <name type="common">Entomopathogenic nematode worm</name>
    <dbReference type="NCBI Taxonomy" id="37862"/>
    <lineage>
        <taxon>Eukaryota</taxon>
        <taxon>Metazoa</taxon>
        <taxon>Ecdysozoa</taxon>
        <taxon>Nematoda</taxon>
        <taxon>Chromadorea</taxon>
        <taxon>Rhabditida</taxon>
        <taxon>Rhabditina</taxon>
        <taxon>Rhabditomorpha</taxon>
        <taxon>Strongyloidea</taxon>
        <taxon>Heterorhabditidae</taxon>
        <taxon>Heterorhabditis</taxon>
    </lineage>
</organism>
<dbReference type="PANTHER" id="PTHR13063:SF10">
    <property type="entry name" value="NITRIC OXIDE SYNTHASE-INTERACTING PROTEIN"/>
    <property type="match status" value="1"/>
</dbReference>
<dbReference type="AlphaFoldDB" id="A0A1I7WLQ1"/>
<accession>A0A1I7WLQ1</accession>